<dbReference type="AlphaFoldDB" id="A0A139RIP2"/>
<dbReference type="InterPro" id="IPR003497">
    <property type="entry name" value="BRO_N_domain"/>
</dbReference>
<reference evidence="2 3" key="1">
    <citation type="submission" date="2016-01" db="EMBL/GenBank/DDBJ databases">
        <title>Highly variable Streptococcus oralis are common among viridans streptococci isolated from primates.</title>
        <authorList>
            <person name="Denapaite D."/>
            <person name="Rieger M."/>
            <person name="Koendgen S."/>
            <person name="Brueckner R."/>
            <person name="Ochigava I."/>
            <person name="Kappeler P."/>
            <person name="Maetz-Rensing K."/>
            <person name="Leendertz F."/>
            <person name="Hakenbeck R."/>
        </authorList>
    </citation>
    <scope>NUCLEOTIDE SEQUENCE [LARGE SCALE GENOMIC DNA]</scope>
    <source>
        <strain evidence="2 3">DD17</strain>
    </source>
</reference>
<sequence>MELQIFENKQFGQVRMVELEGQPYFVGKDVADILGYQNGSRDINRHVDEEDRQNYQNGTFGNRGVTVINESGLYSLILSSKLPQAKEFKRWVTSEVLPTIRKHGTYVTDQKAVDIATNPNALGEFLQRITDQVKSLEQKNEALVIELEETKPKAEYYDLMLANKGLIKTSEIAKNYGKSARAFNQLLHKLKVIYKQGDTWLPYAKYQTHNYVQLEPFSYTNSKGLPDVKMRTKWTMKGHVFLYELLKKNEILPLIEQ</sequence>
<dbReference type="SMART" id="SM01040">
    <property type="entry name" value="Bro-N"/>
    <property type="match status" value="1"/>
</dbReference>
<evidence type="ECO:0000313" key="2">
    <source>
        <dbReference type="EMBL" id="KXU14606.1"/>
    </source>
</evidence>
<dbReference type="GO" id="GO:0003677">
    <property type="term" value="F:DNA binding"/>
    <property type="evidence" value="ECO:0007669"/>
    <property type="project" value="InterPro"/>
</dbReference>
<gene>
    <name evidence="2" type="ORF">SORDD17_01363</name>
</gene>
<dbReference type="PANTHER" id="PTHR36180:SF2">
    <property type="entry name" value="BRO FAMILY PROTEIN"/>
    <property type="match status" value="1"/>
</dbReference>
<dbReference type="PATRIC" id="fig|1303.87.peg.1640"/>
<feature type="domain" description="Bro-N" evidence="1">
    <location>
        <begin position="1"/>
        <end position="104"/>
    </location>
</feature>
<name>A0A139RIP2_STROR</name>
<comment type="caution">
    <text evidence="2">The sequence shown here is derived from an EMBL/GenBank/DDBJ whole genome shotgun (WGS) entry which is preliminary data.</text>
</comment>
<dbReference type="EMBL" id="LQZE01000300">
    <property type="protein sequence ID" value="KXU14606.1"/>
    <property type="molecule type" value="Genomic_DNA"/>
</dbReference>
<dbReference type="InterPro" id="IPR005039">
    <property type="entry name" value="Ant_C"/>
</dbReference>
<dbReference type="RefSeq" id="WP_061866133.1">
    <property type="nucleotide sequence ID" value="NZ_KQ970803.1"/>
</dbReference>
<dbReference type="Pfam" id="PF02498">
    <property type="entry name" value="Bro-N"/>
    <property type="match status" value="1"/>
</dbReference>
<organism evidence="2 3">
    <name type="scientific">Streptococcus oralis</name>
    <dbReference type="NCBI Taxonomy" id="1303"/>
    <lineage>
        <taxon>Bacteria</taxon>
        <taxon>Bacillati</taxon>
        <taxon>Bacillota</taxon>
        <taxon>Bacilli</taxon>
        <taxon>Lactobacillales</taxon>
        <taxon>Streptococcaceae</taxon>
        <taxon>Streptococcus</taxon>
    </lineage>
</organism>
<accession>A0A139RIP2</accession>
<dbReference type="Pfam" id="PF03374">
    <property type="entry name" value="ANT"/>
    <property type="match status" value="1"/>
</dbReference>
<dbReference type="PANTHER" id="PTHR36180">
    <property type="entry name" value="DNA-BINDING PROTEIN-RELATED-RELATED"/>
    <property type="match status" value="1"/>
</dbReference>
<evidence type="ECO:0000313" key="3">
    <source>
        <dbReference type="Proteomes" id="UP000072989"/>
    </source>
</evidence>
<protein>
    <submittedName>
        <fullName evidence="2">Phage antirepressor protein</fullName>
    </submittedName>
</protein>
<proteinExistence type="predicted"/>
<evidence type="ECO:0000259" key="1">
    <source>
        <dbReference type="PROSITE" id="PS51750"/>
    </source>
</evidence>
<dbReference type="PROSITE" id="PS51750">
    <property type="entry name" value="BRO_N"/>
    <property type="match status" value="1"/>
</dbReference>
<dbReference type="Proteomes" id="UP000072989">
    <property type="component" value="Unassembled WGS sequence"/>
</dbReference>